<keyword evidence="1 2" id="KW-0413">Isomerase</keyword>
<dbReference type="NCBIfam" id="TIGR00512">
    <property type="entry name" value="salvage_mtnA"/>
    <property type="match status" value="1"/>
</dbReference>
<dbReference type="PANTHER" id="PTHR43475:SF1">
    <property type="entry name" value="METHYLTHIORIBOSE-1-PHOSPHATE ISOMERASE"/>
    <property type="match status" value="1"/>
</dbReference>
<feature type="binding site" evidence="2">
    <location>
        <position position="197"/>
    </location>
    <ligand>
        <name>substrate</name>
    </ligand>
</feature>
<feature type="active site" description="Proton donor" evidence="2">
    <location>
        <position position="238"/>
    </location>
</feature>
<dbReference type="OrthoDB" id="45195at2157"/>
<dbReference type="FunFam" id="1.20.120.420:FF:000003">
    <property type="entry name" value="Methylthioribose-1-phosphate isomerase"/>
    <property type="match status" value="1"/>
</dbReference>
<keyword evidence="2" id="KW-0028">Amino-acid biosynthesis</keyword>
<dbReference type="SUPFAM" id="SSF100950">
    <property type="entry name" value="NagB/RpiA/CoA transferase-like"/>
    <property type="match status" value="1"/>
</dbReference>
<evidence type="ECO:0000313" key="4">
    <source>
        <dbReference type="Proteomes" id="UP000002408"/>
    </source>
</evidence>
<dbReference type="Pfam" id="PF01008">
    <property type="entry name" value="IF-2B"/>
    <property type="match status" value="1"/>
</dbReference>
<dbReference type="Gene3D" id="3.40.50.10470">
    <property type="entry name" value="Translation initiation factor eif-2b, domain 2"/>
    <property type="match status" value="1"/>
</dbReference>
<dbReference type="AlphaFoldDB" id="A7I9E4"/>
<name>A7I9E4_METB6</name>
<dbReference type="EMBL" id="CP000780">
    <property type="protein sequence ID" value="ABS56355.1"/>
    <property type="molecule type" value="Genomic_DNA"/>
</dbReference>
<dbReference type="NCBIfam" id="NF004326">
    <property type="entry name" value="PRK05720.1"/>
    <property type="match status" value="1"/>
</dbReference>
<dbReference type="PANTHER" id="PTHR43475">
    <property type="entry name" value="METHYLTHIORIBOSE-1-PHOSPHATE ISOMERASE"/>
    <property type="match status" value="1"/>
</dbReference>
<dbReference type="InterPro" id="IPR011559">
    <property type="entry name" value="Initiation_fac_2B_a/b/d"/>
</dbReference>
<proteinExistence type="inferred from homology"/>
<dbReference type="NCBIfam" id="TIGR00524">
    <property type="entry name" value="eIF-2B_rel"/>
    <property type="match status" value="1"/>
</dbReference>
<reference evidence="4" key="1">
    <citation type="journal article" date="2015" name="Microbiology">
        <title>Genome of Methanoregula boonei 6A8 reveals adaptations to oligotrophic peatland environments.</title>
        <authorList>
            <person name="Braeuer S."/>
            <person name="Cadillo-Quiroz H."/>
            <person name="Kyrpides N."/>
            <person name="Woyke T."/>
            <person name="Goodwin L."/>
            <person name="Detter C."/>
            <person name="Podell S."/>
            <person name="Yavitt J.B."/>
            <person name="Zinder S.H."/>
        </authorList>
    </citation>
    <scope>NUCLEOTIDE SEQUENCE [LARGE SCALE GENOMIC DNA]</scope>
    <source>
        <strain evidence="4">DSM 21154 / JCM 14090 / 6A8</strain>
    </source>
</reference>
<dbReference type="KEGG" id="mbn:Mboo_1840"/>
<protein>
    <recommendedName>
        <fullName evidence="2">Putative methylthioribose-1-phosphate isomerase</fullName>
        <shortName evidence="2">M1Pi</shortName>
        <shortName evidence="2">MTR-1-P isomerase</shortName>
        <ecNumber evidence="2">5.3.1.23</ecNumber>
    </recommendedName>
    <alternativeName>
        <fullName evidence="2">MTNA-like protein</fullName>
        <shortName evidence="2">aMTNA</shortName>
    </alternativeName>
    <alternativeName>
        <fullName evidence="2">S-methyl-5-thioribose-1-phosphate isomerase</fullName>
    </alternativeName>
</protein>
<dbReference type="FunFam" id="3.40.50.10470:FF:000006">
    <property type="entry name" value="Methylthioribose-1-phosphate isomerase"/>
    <property type="match status" value="1"/>
</dbReference>
<sequence>MKETKTLWWDESLGGIRYIDQTLLPTEYAIAGCTDIDQLITAIQRLEIRGAPALGVAGGYGVALAARTCTGPSFDDYARAVLRAADRIRESRPTAVNLSWGVDRVVARFLAANDETSAKTVTLAEAESIAADDTRCCHAIGEHGAALLPDQCTVLTHCNAGALACSSWGTALGVIRSAVAAGKQVKVIACETRPLLQGARLTAWELARDGIDVTVITDSTAAHMMRSGAIDAVIVGADRITGDAVFNKIGTYMHAVCAKHHVIPFYVAAPLSTFDATRKESEVTIEERGRGELAVVGNRTLIPEGVPVKNYAFDSTPMDLVSAIVTEQGVVRPPFDIGALLSRSGPVP</sequence>
<dbReference type="InterPro" id="IPR027363">
    <property type="entry name" value="M1Pi_N"/>
</dbReference>
<dbReference type="eggNOG" id="arCOG01123">
    <property type="taxonomic scope" value="Archaea"/>
</dbReference>
<gene>
    <name evidence="3" type="ordered locus">Mboo_1840</name>
</gene>
<keyword evidence="2" id="KW-0486">Methionine biosynthesis</keyword>
<dbReference type="RefSeq" id="WP_012107406.1">
    <property type="nucleotide sequence ID" value="NC_009712.1"/>
</dbReference>
<dbReference type="InterPro" id="IPR037171">
    <property type="entry name" value="NagB/RpiA_transferase-like"/>
</dbReference>
<evidence type="ECO:0000256" key="2">
    <source>
        <dbReference type="HAMAP-Rule" id="MF_01678"/>
    </source>
</evidence>
<dbReference type="GO" id="GO:0003743">
    <property type="term" value="F:translation initiation factor activity"/>
    <property type="evidence" value="ECO:0007669"/>
    <property type="project" value="UniProtKB-KW"/>
</dbReference>
<evidence type="ECO:0000256" key="1">
    <source>
        <dbReference type="ARBA" id="ARBA00023235"/>
    </source>
</evidence>
<dbReference type="STRING" id="456442.Mboo_1840"/>
<dbReference type="InterPro" id="IPR042529">
    <property type="entry name" value="IF_2B-like_C"/>
</dbReference>
<dbReference type="EC" id="5.3.1.23" evidence="2"/>
<dbReference type="HAMAP" id="MF_01678">
    <property type="entry name" value="Salvage_MtnA"/>
    <property type="match status" value="1"/>
</dbReference>
<comment type="function">
    <text evidence="2">Catalyzes the interconversion of methylthioribose-1-phosphate (MTR-1-P) into methylthioribulose-1-phosphate (MTRu-1-P).</text>
</comment>
<feature type="site" description="Transition state stabilizer" evidence="2">
    <location>
        <position position="158"/>
    </location>
</feature>
<dbReference type="InterPro" id="IPR000649">
    <property type="entry name" value="IF-2B-related"/>
</dbReference>
<keyword evidence="3" id="KW-0396">Initiation factor</keyword>
<dbReference type="GeneID" id="5411841"/>
<dbReference type="Gene3D" id="1.20.120.420">
    <property type="entry name" value="translation initiation factor eif-2b, domain 1"/>
    <property type="match status" value="1"/>
</dbReference>
<feature type="binding site" evidence="2">
    <location>
        <begin position="247"/>
        <end position="248"/>
    </location>
    <ligand>
        <name>substrate</name>
    </ligand>
</feature>
<evidence type="ECO:0000313" key="3">
    <source>
        <dbReference type="EMBL" id="ABS56355.1"/>
    </source>
</evidence>
<feature type="binding site" evidence="2">
    <location>
        <position position="92"/>
    </location>
    <ligand>
        <name>substrate</name>
    </ligand>
</feature>
<dbReference type="HOGENOM" id="CLU_016218_1_2_2"/>
<keyword evidence="3" id="KW-0648">Protein biosynthesis</keyword>
<keyword evidence="4" id="KW-1185">Reference proteome</keyword>
<dbReference type="Proteomes" id="UP000002408">
    <property type="component" value="Chromosome"/>
</dbReference>
<comment type="catalytic activity">
    <reaction evidence="2">
        <text>5-(methylsulfanyl)-alpha-D-ribose 1-phosphate = 5-(methylsulfanyl)-D-ribulose 1-phosphate</text>
        <dbReference type="Rhea" id="RHEA:19989"/>
        <dbReference type="ChEBI" id="CHEBI:58533"/>
        <dbReference type="ChEBI" id="CHEBI:58548"/>
        <dbReference type="EC" id="5.3.1.23"/>
    </reaction>
</comment>
<comment type="similarity">
    <text evidence="2">Belongs to the EIF-2B alpha/beta/delta subunits family. MtnA subfamily.</text>
</comment>
<dbReference type="GO" id="GO:0046523">
    <property type="term" value="F:S-methyl-5-thioribose-1-phosphate isomerase activity"/>
    <property type="evidence" value="ECO:0007669"/>
    <property type="project" value="UniProtKB-UniRule"/>
</dbReference>
<dbReference type="GO" id="GO:0019509">
    <property type="term" value="P:L-methionine salvage from methylthioadenosine"/>
    <property type="evidence" value="ECO:0007669"/>
    <property type="project" value="UniProtKB-UniRule"/>
</dbReference>
<organism evidence="3 4">
    <name type="scientific">Methanoregula boonei (strain DSM 21154 / JCM 14090 / 6A8)</name>
    <dbReference type="NCBI Taxonomy" id="456442"/>
    <lineage>
        <taxon>Archaea</taxon>
        <taxon>Methanobacteriati</taxon>
        <taxon>Methanobacteriota</taxon>
        <taxon>Stenosarchaea group</taxon>
        <taxon>Methanomicrobia</taxon>
        <taxon>Methanomicrobiales</taxon>
        <taxon>Methanoregulaceae</taxon>
        <taxon>Methanoregula</taxon>
    </lineage>
</organism>
<dbReference type="InterPro" id="IPR005251">
    <property type="entry name" value="IF-M1Pi"/>
</dbReference>
<feature type="binding site" evidence="2">
    <location>
        <begin position="49"/>
        <end position="51"/>
    </location>
    <ligand>
        <name>substrate</name>
    </ligand>
</feature>
<accession>A7I9E4</accession>